<dbReference type="Proteomes" id="UP000645610">
    <property type="component" value="Unassembled WGS sequence"/>
</dbReference>
<comment type="caution">
    <text evidence="2">The sequence shown here is derived from an EMBL/GenBank/DDBJ whole genome shotgun (WGS) entry which is preliminary data.</text>
</comment>
<keyword evidence="1" id="KW-0812">Transmembrane</keyword>
<reference evidence="2 3" key="1">
    <citation type="submission" date="2020-11" db="EMBL/GenBank/DDBJ databases">
        <authorList>
            <person name="Kim M.K."/>
        </authorList>
    </citation>
    <scope>NUCLEOTIDE SEQUENCE [LARGE SCALE GENOMIC DNA]</scope>
    <source>
        <strain evidence="2 3">BT439</strain>
    </source>
</reference>
<gene>
    <name evidence="2" type="ORF">I2I01_09265</name>
</gene>
<dbReference type="RefSeq" id="WP_196286162.1">
    <property type="nucleotide sequence ID" value="NZ_JADQDP010000002.1"/>
</dbReference>
<keyword evidence="1" id="KW-0472">Membrane</keyword>
<evidence type="ECO:0000256" key="1">
    <source>
        <dbReference type="SAM" id="Phobius"/>
    </source>
</evidence>
<feature type="transmembrane region" description="Helical" evidence="1">
    <location>
        <begin position="107"/>
        <end position="126"/>
    </location>
</feature>
<evidence type="ECO:0000313" key="2">
    <source>
        <dbReference type="EMBL" id="MBF9141821.1"/>
    </source>
</evidence>
<dbReference type="EMBL" id="JADQDP010000002">
    <property type="protein sequence ID" value="MBF9141821.1"/>
    <property type="molecule type" value="Genomic_DNA"/>
</dbReference>
<feature type="transmembrane region" description="Helical" evidence="1">
    <location>
        <begin position="337"/>
        <end position="358"/>
    </location>
</feature>
<proteinExistence type="predicted"/>
<feature type="transmembrane region" description="Helical" evidence="1">
    <location>
        <begin position="296"/>
        <end position="317"/>
    </location>
</feature>
<protein>
    <recommendedName>
        <fullName evidence="4">Glycosyltransferase RgtA/B/C/D-like domain-containing protein</fullName>
    </recommendedName>
</protein>
<keyword evidence="3" id="KW-1185">Reference proteome</keyword>
<organism evidence="2 3">
    <name type="scientific">Hymenobacter properus</name>
    <dbReference type="NCBI Taxonomy" id="2791026"/>
    <lineage>
        <taxon>Bacteria</taxon>
        <taxon>Pseudomonadati</taxon>
        <taxon>Bacteroidota</taxon>
        <taxon>Cytophagia</taxon>
        <taxon>Cytophagales</taxon>
        <taxon>Hymenobacteraceae</taxon>
        <taxon>Hymenobacter</taxon>
    </lineage>
</organism>
<keyword evidence="1" id="KW-1133">Transmembrane helix</keyword>
<dbReference type="AlphaFoldDB" id="A0A931BHS0"/>
<evidence type="ECO:0008006" key="4">
    <source>
        <dbReference type="Google" id="ProtNLM"/>
    </source>
</evidence>
<accession>A0A931BHS0</accession>
<sequence>MLQLLPENFRASRRLITTLFFGGLLLLGLRLTNDYGMGWDEPTDREGGYISLRYVAQRLAPGLLERSHLAHLPELRTYREADHGVGFTMPLAVLEEVFYPNDLPGAYWMRHLLVFGTFVLGAWALFRLGTERFGSWRWGLVGAAALVLSPRIFAEAFYNHKDLVFMNLFALSGFTLTRLLRRPTAGRALLHGLVMALATDVRVMGLLLPVLTGAFVALELWARPLRRAALLRALALCAAATAVLMVLFWPYLWEAPVARLWECFGNFRYFRQTMQVFYLGQLQSCRELPWHYLPVWLLITTPVAYSVLFVTGTTLVLSRLLRRPLALLRRTSARRDLLFVAWALGPLVLIIAINSVVYDGWRHVYFIYPAFLLLAVQGLRAAVRAWRAAPAASARRKVGVAAGALLALGVAHTAYRQVHDHPHQYVYFSFLPGPVAAQLFERDYWGISARQGLSWVLAHDAGATVAISDTLTQRDVLHNNALLLPTTASARLRFVSHAQASYFLGIYRWHPWSYEARFGTPVHHIWVDGMPILTVFRR</sequence>
<feature type="transmembrane region" description="Helical" evidence="1">
    <location>
        <begin position="364"/>
        <end position="386"/>
    </location>
</feature>
<evidence type="ECO:0000313" key="3">
    <source>
        <dbReference type="Proteomes" id="UP000645610"/>
    </source>
</evidence>
<feature type="transmembrane region" description="Helical" evidence="1">
    <location>
        <begin position="229"/>
        <end position="252"/>
    </location>
</feature>
<name>A0A931BHS0_9BACT</name>
<feature type="transmembrane region" description="Helical" evidence="1">
    <location>
        <begin position="398"/>
        <end position="415"/>
    </location>
</feature>
<feature type="transmembrane region" description="Helical" evidence="1">
    <location>
        <begin position="203"/>
        <end position="222"/>
    </location>
</feature>
<feature type="transmembrane region" description="Helical" evidence="1">
    <location>
        <begin position="138"/>
        <end position="158"/>
    </location>
</feature>